<evidence type="ECO:0000313" key="2">
    <source>
        <dbReference type="Proteomes" id="UP000707356"/>
    </source>
</evidence>
<evidence type="ECO:0000313" key="1">
    <source>
        <dbReference type="EMBL" id="MBW4464289.1"/>
    </source>
</evidence>
<comment type="caution">
    <text evidence="1">The sequence shown here is derived from an EMBL/GenBank/DDBJ whole genome shotgun (WGS) entry which is preliminary data.</text>
</comment>
<gene>
    <name evidence="1" type="ORF">KME07_02460</name>
</gene>
<organism evidence="1 2">
    <name type="scientific">Pegethrix bostrychoides GSE-TBD4-15B</name>
    <dbReference type="NCBI Taxonomy" id="2839662"/>
    <lineage>
        <taxon>Bacteria</taxon>
        <taxon>Bacillati</taxon>
        <taxon>Cyanobacteriota</taxon>
        <taxon>Cyanophyceae</taxon>
        <taxon>Oculatellales</taxon>
        <taxon>Oculatellaceae</taxon>
        <taxon>Pegethrix</taxon>
    </lineage>
</organism>
<accession>A0A951P8X4</accession>
<name>A0A951P8X4_9CYAN</name>
<dbReference type="AlphaFoldDB" id="A0A951P8X4"/>
<dbReference type="EMBL" id="JAHHHV010000010">
    <property type="protein sequence ID" value="MBW4464289.1"/>
    <property type="molecule type" value="Genomic_DNA"/>
</dbReference>
<dbReference type="Pfam" id="PF14345">
    <property type="entry name" value="GDYXXLXY"/>
    <property type="match status" value="1"/>
</dbReference>
<sequence length="189" mass="21397">MPTRFWGWWFWLPLLFQTGLILAVPAQDAYTYATGRTVTLQTAPVDPYDLLRGYSQTLGYEISDAAQLEKLPNGELASKYSSDFYLVLEAPTATTIPPQPWKPIKLSATQPENLSPNQVVLQGHVNQYGQITYGLETYYMPEAQRQQINAEISRIQQSQSQAFVVEIKVDSTGNAVPTSLWVKDQNYRF</sequence>
<reference evidence="1" key="1">
    <citation type="submission" date="2021-05" db="EMBL/GenBank/DDBJ databases">
        <authorList>
            <person name="Pietrasiak N."/>
            <person name="Ward R."/>
            <person name="Stajich J.E."/>
            <person name="Kurbessoian T."/>
        </authorList>
    </citation>
    <scope>NUCLEOTIDE SEQUENCE</scope>
    <source>
        <strain evidence="1">GSE-TBD4-15B</strain>
    </source>
</reference>
<reference evidence="1" key="2">
    <citation type="journal article" date="2022" name="Microbiol. Resour. Announc.">
        <title>Metagenome Sequencing to Explore Phylogenomics of Terrestrial Cyanobacteria.</title>
        <authorList>
            <person name="Ward R.D."/>
            <person name="Stajich J.E."/>
            <person name="Johansen J.R."/>
            <person name="Huntemann M."/>
            <person name="Clum A."/>
            <person name="Foster B."/>
            <person name="Foster B."/>
            <person name="Roux S."/>
            <person name="Palaniappan K."/>
            <person name="Varghese N."/>
            <person name="Mukherjee S."/>
            <person name="Reddy T.B.K."/>
            <person name="Daum C."/>
            <person name="Copeland A."/>
            <person name="Chen I.A."/>
            <person name="Ivanova N.N."/>
            <person name="Kyrpides N.C."/>
            <person name="Shapiro N."/>
            <person name="Eloe-Fadrosh E.A."/>
            <person name="Pietrasiak N."/>
        </authorList>
    </citation>
    <scope>NUCLEOTIDE SEQUENCE</scope>
    <source>
        <strain evidence="1">GSE-TBD4-15B</strain>
    </source>
</reference>
<dbReference type="InterPro" id="IPR025833">
    <property type="entry name" value="GDYXXLXY"/>
</dbReference>
<dbReference type="Proteomes" id="UP000707356">
    <property type="component" value="Unassembled WGS sequence"/>
</dbReference>
<protein>
    <submittedName>
        <fullName evidence="1">GDYXXLXY domain-containing protein</fullName>
    </submittedName>
</protein>
<proteinExistence type="predicted"/>